<accession>A0AAE8XC76</accession>
<protein>
    <recommendedName>
        <fullName evidence="1">SGNH hydrolase-type esterase domain-containing protein</fullName>
    </recommendedName>
</protein>
<dbReference type="Pfam" id="PF13472">
    <property type="entry name" value="Lipase_GDSL_2"/>
    <property type="match status" value="1"/>
</dbReference>
<dbReference type="Proteomes" id="UP000827914">
    <property type="component" value="Segment"/>
</dbReference>
<organism evidence="2 3">
    <name type="scientific">Pseudomonas phage PHB09</name>
    <dbReference type="NCBI Taxonomy" id="2867265"/>
    <lineage>
        <taxon>Viruses</taxon>
        <taxon>Duplodnaviria</taxon>
        <taxon>Heunggongvirae</taxon>
        <taxon>Uroviricota</taxon>
        <taxon>Caudoviricetes</taxon>
        <taxon>Vandenendeviridae</taxon>
        <taxon>Gorskivirinae</taxon>
        <taxon>Dilongvirus</taxon>
        <taxon>Dilongvirus PHB09</taxon>
    </lineage>
</organism>
<name>A0AAE8XC76_9CAUD</name>
<sequence>MTRNELETAVAILDVQGAIHAGYFDALLNPSGGGAVKSVNGKTGDVTLAPADVSAYPAASGNSLKTSVDSLTTSVGTNTSDVASLKTSKLNKDVFNPQAMMGFFGDSRTAQNESTSNVNVPAPLARSQAWWAQTLSKGRLMRSHFFNFGQSGDSVKDLKNRVVGDVANAYGIKPSDPGYTIAVVMIGTNSVNSLVDFNDMVADMLLIISTLKGLGKIVNIVAEWPRGIGTTPGTTGYLSADSQKLMYRWSNYLKSLRSDRELTIIDVWPEMCNPAATDCTPLVPEMLNDDGLHNSTGSGFVTGGKIATENVKRVGPANWCPSQNGDLFSAQNPFGCLNSNPMMVGTTGTLGSGASGTSPTGYTLSSSGGVTVVGSTTTYNGRPCVKLVVSGTTTSSNAYVRLRATGYQSQVSAGDVLIAGYEYAVENGYTNFAAPTVMIDPNVAAERVYGGLGLGGDNPIPASVMRAHEGVSLSARYTVPPTIPASLGVEFRPMFTDSGVASALTIYIFSAFIRKV</sequence>
<feature type="domain" description="SGNH hydrolase-type esterase" evidence="1">
    <location>
        <begin position="103"/>
        <end position="293"/>
    </location>
</feature>
<reference evidence="2" key="1">
    <citation type="submission" date="2021-09" db="EMBL/GenBank/DDBJ databases">
        <authorList>
            <person name="Liu Y."/>
        </authorList>
    </citation>
    <scope>NUCLEOTIDE SEQUENCE</scope>
</reference>
<dbReference type="EMBL" id="OK040171">
    <property type="protein sequence ID" value="UAV84527.1"/>
    <property type="molecule type" value="Genomic_DNA"/>
</dbReference>
<dbReference type="InterPro" id="IPR036514">
    <property type="entry name" value="SGNH_hydro_sf"/>
</dbReference>
<keyword evidence="3" id="KW-1185">Reference proteome</keyword>
<evidence type="ECO:0000313" key="3">
    <source>
        <dbReference type="Proteomes" id="UP000827914"/>
    </source>
</evidence>
<evidence type="ECO:0000259" key="1">
    <source>
        <dbReference type="Pfam" id="PF13472"/>
    </source>
</evidence>
<proteinExistence type="predicted"/>
<dbReference type="CDD" id="cd00229">
    <property type="entry name" value="SGNH_hydrolase"/>
    <property type="match status" value="1"/>
</dbReference>
<dbReference type="SUPFAM" id="SSF52266">
    <property type="entry name" value="SGNH hydrolase"/>
    <property type="match status" value="1"/>
</dbReference>
<dbReference type="Gene3D" id="3.40.50.1110">
    <property type="entry name" value="SGNH hydrolase"/>
    <property type="match status" value="1"/>
</dbReference>
<dbReference type="InterPro" id="IPR013830">
    <property type="entry name" value="SGNH_hydro"/>
</dbReference>
<gene>
    <name evidence="2" type="ORF">PHB09_031</name>
</gene>
<evidence type="ECO:0000313" key="2">
    <source>
        <dbReference type="EMBL" id="UAV84527.1"/>
    </source>
</evidence>